<feature type="compositionally biased region" description="Low complexity" evidence="1">
    <location>
        <begin position="609"/>
        <end position="631"/>
    </location>
</feature>
<proteinExistence type="predicted"/>
<feature type="compositionally biased region" description="Polar residues" evidence="1">
    <location>
        <begin position="325"/>
        <end position="339"/>
    </location>
</feature>
<feature type="region of interest" description="Disordered" evidence="1">
    <location>
        <begin position="275"/>
        <end position="346"/>
    </location>
</feature>
<gene>
    <name evidence="2" type="ORF">OOU_Y34scaffold00432g8</name>
</gene>
<dbReference type="AlphaFoldDB" id="A0AA97P210"/>
<feature type="region of interest" description="Disordered" evidence="1">
    <location>
        <begin position="413"/>
        <end position="440"/>
    </location>
</feature>
<dbReference type="Proteomes" id="UP000011086">
    <property type="component" value="Unassembled WGS sequence"/>
</dbReference>
<feature type="compositionally biased region" description="Low complexity" evidence="1">
    <location>
        <begin position="130"/>
        <end position="140"/>
    </location>
</feature>
<evidence type="ECO:0000313" key="2">
    <source>
        <dbReference type="EMBL" id="ELQ40503.1"/>
    </source>
</evidence>
<dbReference type="EMBL" id="JH793077">
    <property type="protein sequence ID" value="ELQ40503.1"/>
    <property type="molecule type" value="Genomic_DNA"/>
</dbReference>
<feature type="compositionally biased region" description="Basic and acidic residues" evidence="1">
    <location>
        <begin position="227"/>
        <end position="237"/>
    </location>
</feature>
<accession>A0AA97P210</accession>
<evidence type="ECO:0000256" key="1">
    <source>
        <dbReference type="SAM" id="MobiDB-lite"/>
    </source>
</evidence>
<feature type="compositionally biased region" description="Polar residues" evidence="1">
    <location>
        <begin position="413"/>
        <end position="423"/>
    </location>
</feature>
<feature type="region of interest" description="Disordered" evidence="1">
    <location>
        <begin position="654"/>
        <end position="681"/>
    </location>
</feature>
<feature type="region of interest" description="Disordered" evidence="1">
    <location>
        <begin position="609"/>
        <end position="634"/>
    </location>
</feature>
<protein>
    <submittedName>
        <fullName evidence="2">Uncharacterized protein</fullName>
    </submittedName>
</protein>
<feature type="region of interest" description="Disordered" evidence="1">
    <location>
        <begin position="227"/>
        <end position="253"/>
    </location>
</feature>
<feature type="region of interest" description="Disordered" evidence="1">
    <location>
        <begin position="125"/>
        <end position="153"/>
    </location>
</feature>
<organism evidence="2">
    <name type="scientific">Pyricularia oryzae (strain Y34)</name>
    <name type="common">Rice blast fungus</name>
    <name type="synonym">Magnaporthe oryzae</name>
    <dbReference type="NCBI Taxonomy" id="1143189"/>
    <lineage>
        <taxon>Eukaryota</taxon>
        <taxon>Fungi</taxon>
        <taxon>Dikarya</taxon>
        <taxon>Ascomycota</taxon>
        <taxon>Pezizomycotina</taxon>
        <taxon>Sordariomycetes</taxon>
        <taxon>Sordariomycetidae</taxon>
        <taxon>Magnaporthales</taxon>
        <taxon>Pyriculariaceae</taxon>
        <taxon>Pyricularia</taxon>
    </lineage>
</organism>
<feature type="compositionally biased region" description="Polar residues" evidence="1">
    <location>
        <begin position="239"/>
        <end position="250"/>
    </location>
</feature>
<name>A0AA97P210_PYRO3</name>
<sequence>MDDPGLRWPYWKFGYKRDDLFTKLHDQYNTTVQYISDPVAFQHDVFELSHEASTADEFHNLMAARKEHRLNELNRSLESASFEIIANPTLIGTDQWQHAVQLFRTRSLDSLVRYFASYLPEDHPWHHSDTSSASSLSGDSESVDDESTSHSEHTMFFDEELDSKFESYEDPFEADEQKHMISVSEPTDMSIKSSDATRTDEYPFEFVLTPSRNLSFSDSEPDLFHLKDSCPSLHDDDASQTSASSVSDISETQHQKELLAEQDIEIVKHHAEYFSEPQSLSNDDGLEESETPTPKPRADAGECFFLKPKPSPSPLSASARIPGRSDTSPFRNHLSSHAATTPTTTTTTVTISGLGVEILAMLGIRTYYWAAFKKLPTVHKSHIPPAICFFNFHFICHDLPGRNVDLRFQTVSRNSGSTASSPSVAPAKHHQPYFRQAGRRNESVNSGSVCADLYTTGRWGSRSHLTLGTRRTEFHTVTVSITSTVTSNTTSTVATQTVTTDASLLKRASGDEPWKVWASEHEAVDRLRRRQSTSRTAEFPTETPAYASQCSSSDAYRSACSCLGVNSTVVTASTPTATSTVVVTAFRTQTRVLSHFVNATRFANSTATAVSSNATADGSSKLSGSTSKFSSRASVGPTLGRNVVAVATGLGQANGTTAASRNGTMVGSSQTEGATAVNASSKTTSAALPKLTSSKAPHVVEDAVSTAKPALAPFPFYNSTESSASNSSLGVSALNSTVNNVRNNTIPSNGTPPARLPFGSLPTSVRFGSNSTILNVTHFDVNATRANTNATSVRAPFVFLNATGTSSARFSNTTDPARWRNNTMPRFTNTSTSTTATIDKTCGETSTPFAIKVAQDGGTINDWFLRLSGNSVLFTSQSSRSSRFAVGGSGRLCAVGAKGPLDNAVVAVVENKTDMATSPLWFVDGGLVANLTARGYAELNCTSGEGTLSCAYNDMSNWLGCGLQLGLSTGDGGDFEGIKCQGVSLMTKEACGANRKGNSTMTRLSGTRPDEASVATALPITVGLPTTYSEIR</sequence>
<reference evidence="2" key="1">
    <citation type="journal article" date="2012" name="PLoS Genet.">
        <title>Comparative analysis of the genomes of two field isolates of the rice blast fungus Magnaporthe oryzae.</title>
        <authorList>
            <person name="Xue M."/>
            <person name="Yang J."/>
            <person name="Li Z."/>
            <person name="Hu S."/>
            <person name="Yao N."/>
            <person name="Dean R.A."/>
            <person name="Zhao W."/>
            <person name="Shen M."/>
            <person name="Zhang H."/>
            <person name="Li C."/>
            <person name="Liu L."/>
            <person name="Cao L."/>
            <person name="Xu X."/>
            <person name="Xing Y."/>
            <person name="Hsiang T."/>
            <person name="Zhang Z."/>
            <person name="Xu J.R."/>
            <person name="Peng Y.L."/>
        </authorList>
    </citation>
    <scope>NUCLEOTIDE SEQUENCE</scope>
    <source>
        <strain evidence="2">Y34</strain>
    </source>
</reference>